<dbReference type="InterPro" id="IPR030678">
    <property type="entry name" value="Peptide/Ni-bd"/>
</dbReference>
<gene>
    <name evidence="3" type="ORF">QTN47_04240</name>
</gene>
<accession>A0ABV3ZDZ4</accession>
<feature type="transmembrane region" description="Helical" evidence="1">
    <location>
        <begin position="21"/>
        <end position="40"/>
    </location>
</feature>
<dbReference type="Proteomes" id="UP001560573">
    <property type="component" value="Unassembled WGS sequence"/>
</dbReference>
<dbReference type="InterPro" id="IPR039424">
    <property type="entry name" value="SBP_5"/>
</dbReference>
<evidence type="ECO:0000256" key="1">
    <source>
        <dbReference type="SAM" id="Phobius"/>
    </source>
</evidence>
<dbReference type="RefSeq" id="WP_369328084.1">
    <property type="nucleotide sequence ID" value="NZ_JAULBC010000001.1"/>
</dbReference>
<organism evidence="3 4">
    <name type="scientific">Danxiaibacter flavus</name>
    <dbReference type="NCBI Taxonomy" id="3049108"/>
    <lineage>
        <taxon>Bacteria</taxon>
        <taxon>Pseudomonadati</taxon>
        <taxon>Bacteroidota</taxon>
        <taxon>Chitinophagia</taxon>
        <taxon>Chitinophagales</taxon>
        <taxon>Chitinophagaceae</taxon>
        <taxon>Danxiaibacter</taxon>
    </lineage>
</organism>
<dbReference type="PIRSF" id="PIRSF002741">
    <property type="entry name" value="MppA"/>
    <property type="match status" value="1"/>
</dbReference>
<dbReference type="CDD" id="cd00995">
    <property type="entry name" value="PBP2_NikA_DppA_OppA_like"/>
    <property type="match status" value="1"/>
</dbReference>
<dbReference type="Gene3D" id="3.10.105.10">
    <property type="entry name" value="Dipeptide-binding Protein, Domain 3"/>
    <property type="match status" value="1"/>
</dbReference>
<feature type="domain" description="Solute-binding protein family 5" evidence="2">
    <location>
        <begin position="87"/>
        <end position="475"/>
    </location>
</feature>
<proteinExistence type="predicted"/>
<comment type="caution">
    <text evidence="3">The sequence shown here is derived from an EMBL/GenBank/DDBJ whole genome shotgun (WGS) entry which is preliminary data.</text>
</comment>
<name>A0ABV3ZDZ4_9BACT</name>
<dbReference type="Pfam" id="PF00496">
    <property type="entry name" value="SBP_bac_5"/>
    <property type="match status" value="1"/>
</dbReference>
<reference evidence="3 4" key="1">
    <citation type="submission" date="2023-07" db="EMBL/GenBank/DDBJ databases">
        <authorList>
            <person name="Lian W.-H."/>
        </authorList>
    </citation>
    <scope>NUCLEOTIDE SEQUENCE [LARGE SCALE GENOMIC DNA]</scope>
    <source>
        <strain evidence="3 4">SYSU DXS3180</strain>
    </source>
</reference>
<dbReference type="InterPro" id="IPR000914">
    <property type="entry name" value="SBP_5_dom"/>
</dbReference>
<evidence type="ECO:0000259" key="2">
    <source>
        <dbReference type="Pfam" id="PF00496"/>
    </source>
</evidence>
<dbReference type="Gene3D" id="3.90.76.10">
    <property type="entry name" value="Dipeptide-binding Protein, Domain 1"/>
    <property type="match status" value="1"/>
</dbReference>
<dbReference type="SUPFAM" id="SSF53850">
    <property type="entry name" value="Periplasmic binding protein-like II"/>
    <property type="match status" value="1"/>
</dbReference>
<evidence type="ECO:0000313" key="3">
    <source>
        <dbReference type="EMBL" id="MEX6686688.1"/>
    </source>
</evidence>
<dbReference type="PANTHER" id="PTHR30290">
    <property type="entry name" value="PERIPLASMIC BINDING COMPONENT OF ABC TRANSPORTER"/>
    <property type="match status" value="1"/>
</dbReference>
<dbReference type="Gene3D" id="3.40.190.10">
    <property type="entry name" value="Periplasmic binding protein-like II"/>
    <property type="match status" value="1"/>
</dbReference>
<keyword evidence="1" id="KW-0812">Transmembrane</keyword>
<protein>
    <submittedName>
        <fullName evidence="3">ABC transporter substrate-binding protein</fullName>
    </submittedName>
</protein>
<dbReference type="EMBL" id="JAULBC010000001">
    <property type="protein sequence ID" value="MEX6686688.1"/>
    <property type="molecule type" value="Genomic_DNA"/>
</dbReference>
<keyword evidence="1" id="KW-0472">Membrane</keyword>
<keyword evidence="1" id="KW-1133">Transmembrane helix</keyword>
<dbReference type="PROSITE" id="PS51257">
    <property type="entry name" value="PROKAR_LIPOPROTEIN"/>
    <property type="match status" value="1"/>
</dbReference>
<keyword evidence="4" id="KW-1185">Reference proteome</keyword>
<sequence length="556" mass="63585">MAEKFYRNGVRSYAYHNKWSIFGYLMIVFVCACISCNSGRTENKQVFIYNEVTGIATLDPAFAKNQSVMWAVHQLYNTLIEVDENMKIAPSLATRWEISDDRLTYTFHLRTDVYFQDNDAFPNGKGRKMTATDIAYSLQRIRDAKTASSGAWIFNNRVAEDGFVAVDDSTFKVKLIRPFQPILGILSMQYCSIIAREAVEKYGPDYRRHPCGTGPFQLSLWEEGQAMILQKNPHYWEKDTNGAALPYLDAVKISFFDNKATEFLLFRQGQLSFINDIDPSFKDEVLTKKGELRKEWQGKIVLQKHEYLNTEYFGILVDDKSNLLANSPVKIKAVRQAMNYAVDKRKLVMYLRNSIGLPAESGIVPDGFPSQNVQMVKGYTYDPSKAAALLKAAGFDKGQGLPPVKLLTIPIYEDIASFCAKQMEEVGLKVQVEVVQKALLLEQTAKSQALFFRASWMADYPDAENYMTMFYSKNPAPPNYTRYKNPAFDVLYEKALQETNDSLRYALYRQMDQMVINDAPVMPIFYDEVIHLVNNHVENMHANALNLLELRKVKIK</sequence>
<evidence type="ECO:0000313" key="4">
    <source>
        <dbReference type="Proteomes" id="UP001560573"/>
    </source>
</evidence>